<evidence type="ECO:0000313" key="1">
    <source>
        <dbReference type="EMBL" id="AKN37121.1"/>
    </source>
</evidence>
<dbReference type="EMBL" id="KP795523">
    <property type="protein sequence ID" value="AKN37121.1"/>
    <property type="molecule type" value="Genomic_DNA"/>
</dbReference>
<name>A0A0H3ZUB2_9VIBR</name>
<proteinExistence type="predicted"/>
<protein>
    <submittedName>
        <fullName evidence="1">Uncharacterized protein</fullName>
    </submittedName>
</protein>
<reference evidence="1" key="1">
    <citation type="journal article" date="2015" name="MBio">
        <title>Eco-Evolutionary Dynamics of Episomes among Ecologically Cohesive Bacterial Populations.</title>
        <authorList>
            <person name="Xue H."/>
            <person name="Cordero O.X."/>
            <person name="Camas F.M."/>
            <person name="Trimble W."/>
            <person name="Meyer F."/>
            <person name="Guglielmini J."/>
            <person name="Rocha E.P."/>
            <person name="Polz M.F."/>
        </authorList>
    </citation>
    <scope>NUCLEOTIDE SEQUENCE</scope>
    <source>
        <strain evidence="1">FF_146</strain>
    </source>
</reference>
<accession>A0A0H3ZUB2</accession>
<dbReference type="AlphaFoldDB" id="A0A0H3ZUB2"/>
<organism evidence="1">
    <name type="scientific">Vibrio genomosp. F6</name>
    <dbReference type="NCBI Taxonomy" id="723172"/>
    <lineage>
        <taxon>Bacteria</taxon>
        <taxon>Pseudomonadati</taxon>
        <taxon>Pseudomonadota</taxon>
        <taxon>Gammaproteobacteria</taxon>
        <taxon>Vibrionales</taxon>
        <taxon>Vibrionaceae</taxon>
        <taxon>Vibrio</taxon>
    </lineage>
</organism>
<sequence length="70" mass="7981">MNITFLAYINSRYSSAHGNQKLFLKDNSHISASEVSRWISKGYKIDLKTGDIFKPSNKKVNIKSINFDSI</sequence>